<dbReference type="InterPro" id="IPR037293">
    <property type="entry name" value="Gal_Oxidase_central_sf"/>
</dbReference>
<dbReference type="AlphaFoldDB" id="A0A7H1N410"/>
<evidence type="ECO:0008006" key="4">
    <source>
        <dbReference type="Google" id="ProtNLM"/>
    </source>
</evidence>
<keyword evidence="1" id="KW-0472">Membrane</keyword>
<dbReference type="PANTHER" id="PTHR32208:SF21">
    <property type="entry name" value="LOW QUALITY PROTEIN: ALDEHYDE OXIDASE GLOX-LIKE"/>
    <property type="match status" value="1"/>
</dbReference>
<dbReference type="KEGG" id="dvn:HQ394_15310"/>
<evidence type="ECO:0000256" key="1">
    <source>
        <dbReference type="SAM" id="Phobius"/>
    </source>
</evidence>
<dbReference type="Proteomes" id="UP000516369">
    <property type="component" value="Chromosome"/>
</dbReference>
<evidence type="ECO:0000313" key="2">
    <source>
        <dbReference type="EMBL" id="QNT70446.1"/>
    </source>
</evidence>
<dbReference type="SUPFAM" id="SSF117281">
    <property type="entry name" value="Kelch motif"/>
    <property type="match status" value="1"/>
</dbReference>
<accession>A0A7H1N410</accession>
<reference evidence="2 3" key="1">
    <citation type="submission" date="2020-05" db="EMBL/GenBank/DDBJ databases">
        <title>Complete closed genome sequence of Defluviicoccus vanus.</title>
        <authorList>
            <person name="Bessarab I."/>
            <person name="Arumugam K."/>
            <person name="Maszenan A.M."/>
            <person name="Seviour R.J."/>
            <person name="Williams R.B."/>
        </authorList>
    </citation>
    <scope>NUCLEOTIDE SEQUENCE [LARGE SCALE GENOMIC DNA]</scope>
    <source>
        <strain evidence="2 3">Ben 114</strain>
    </source>
</reference>
<keyword evidence="3" id="KW-1185">Reference proteome</keyword>
<protein>
    <recommendedName>
        <fullName evidence="4">Galactose oxidase</fullName>
    </recommendedName>
</protein>
<dbReference type="EMBL" id="CP053923">
    <property type="protein sequence ID" value="QNT70446.1"/>
    <property type="molecule type" value="Genomic_DNA"/>
</dbReference>
<dbReference type="PANTHER" id="PTHR32208">
    <property type="entry name" value="SECRETED PROTEIN-RELATED"/>
    <property type="match status" value="1"/>
</dbReference>
<organism evidence="2 3">
    <name type="scientific">Defluviicoccus vanus</name>
    <dbReference type="NCBI Taxonomy" id="111831"/>
    <lineage>
        <taxon>Bacteria</taxon>
        <taxon>Pseudomonadati</taxon>
        <taxon>Pseudomonadota</taxon>
        <taxon>Alphaproteobacteria</taxon>
        <taxon>Rhodospirillales</taxon>
        <taxon>Rhodospirillaceae</taxon>
        <taxon>Defluviicoccus</taxon>
    </lineage>
</organism>
<keyword evidence="1" id="KW-0812">Transmembrane</keyword>
<gene>
    <name evidence="2" type="ORF">HQ394_15310</name>
</gene>
<name>A0A7H1N410_9PROT</name>
<proteinExistence type="predicted"/>
<dbReference type="InterPro" id="IPR015915">
    <property type="entry name" value="Kelch-typ_b-propeller"/>
</dbReference>
<sequence>MSRVGIHPIVTAWEGRSSRHGWLRLSVVAVLIASLAFCLCMSKRAQAWPEGAWTVTGNMSRPRILHTATLLPNGKVLVAGGAAEYLSLTATATSELYDPLSGKWSVTGSMKTPRNYHQAVLLPNGKVLVMGGRIFWFPILYQLQKYTTLKVANGQPPGV</sequence>
<evidence type="ECO:0000313" key="3">
    <source>
        <dbReference type="Proteomes" id="UP000516369"/>
    </source>
</evidence>
<dbReference type="Gene3D" id="2.130.10.80">
    <property type="entry name" value="Galactose oxidase/kelch, beta-propeller"/>
    <property type="match status" value="1"/>
</dbReference>
<keyword evidence="1" id="KW-1133">Transmembrane helix</keyword>
<feature type="transmembrane region" description="Helical" evidence="1">
    <location>
        <begin position="22"/>
        <end position="41"/>
    </location>
</feature>